<dbReference type="Proteomes" id="UP000219482">
    <property type="component" value="Unassembled WGS sequence"/>
</dbReference>
<dbReference type="AlphaFoldDB" id="A0A286GQF4"/>
<feature type="active site" description="Proton acceptor" evidence="4">
    <location>
        <position position="164"/>
    </location>
</feature>
<dbReference type="InterPro" id="IPR002641">
    <property type="entry name" value="PNPLA_dom"/>
</dbReference>
<feature type="short sequence motif" description="DGA/G" evidence="4">
    <location>
        <begin position="164"/>
        <end position="166"/>
    </location>
</feature>
<reference evidence="7" key="1">
    <citation type="submission" date="2017-09" db="EMBL/GenBank/DDBJ databases">
        <authorList>
            <person name="Varghese N."/>
            <person name="Submissions S."/>
        </authorList>
    </citation>
    <scope>NUCLEOTIDE SEQUENCE [LARGE SCALE GENOMIC DNA]</scope>
    <source>
        <strain evidence="7">DSM 44270</strain>
    </source>
</reference>
<dbReference type="SUPFAM" id="SSF52151">
    <property type="entry name" value="FabD/lysophospholipase-like"/>
    <property type="match status" value="1"/>
</dbReference>
<sequence>MTGGTAFVLGGGGVLGAAEVGMLQALFERGVLPDLIVGTSVGAINGAFVAADPGPGAVDRLRGVWEQLASDRVFAGSVISRISTLARTRTHVHAREPLRDLLAAHLPVRTFAELRVPFQCVAASIERAAEHWFTDGPLIEAVLASSAVPGLLPPVEVDGEHYLDGGLVHSIPVGRAVALGADTVYVLHVGRIDRPLRPPTRPWEVATVAFEIARRHRFAADMAGLPPGVTVRVLPAGDPSPPGAANLRYRDFSGVPARIEQAHLAAGAYLDKAGVA</sequence>
<dbReference type="OrthoDB" id="4080114at2"/>
<evidence type="ECO:0000259" key="5">
    <source>
        <dbReference type="PROSITE" id="PS51635"/>
    </source>
</evidence>
<dbReference type="GO" id="GO:0016042">
    <property type="term" value="P:lipid catabolic process"/>
    <property type="evidence" value="ECO:0007669"/>
    <property type="project" value="UniProtKB-UniRule"/>
</dbReference>
<evidence type="ECO:0000313" key="6">
    <source>
        <dbReference type="EMBL" id="SOD97750.1"/>
    </source>
</evidence>
<feature type="active site" description="Nucleophile" evidence="4">
    <location>
        <position position="40"/>
    </location>
</feature>
<dbReference type="InterPro" id="IPR016035">
    <property type="entry name" value="Acyl_Trfase/lysoPLipase"/>
</dbReference>
<dbReference type="CDD" id="cd07209">
    <property type="entry name" value="Pat_hypo_Ecoli_Z1214_like"/>
    <property type="match status" value="1"/>
</dbReference>
<proteinExistence type="predicted"/>
<gene>
    <name evidence="6" type="ORF">SAMN06272739_1604</name>
</gene>
<keyword evidence="2 4" id="KW-0442">Lipid degradation</keyword>
<accession>A0A286GQF4</accession>
<keyword evidence="1 4" id="KW-0378">Hydrolase</keyword>
<keyword evidence="3 4" id="KW-0443">Lipid metabolism</keyword>
<dbReference type="PANTHER" id="PTHR14226">
    <property type="entry name" value="NEUROPATHY TARGET ESTERASE/SWISS CHEESE D.MELANOGASTER"/>
    <property type="match status" value="1"/>
</dbReference>
<dbReference type="Pfam" id="PF01734">
    <property type="entry name" value="Patatin"/>
    <property type="match status" value="1"/>
</dbReference>
<dbReference type="PANTHER" id="PTHR14226:SF29">
    <property type="entry name" value="NEUROPATHY TARGET ESTERASE SWS"/>
    <property type="match status" value="1"/>
</dbReference>
<dbReference type="PROSITE" id="PS51635">
    <property type="entry name" value="PNPLA"/>
    <property type="match status" value="1"/>
</dbReference>
<protein>
    <submittedName>
        <fullName evidence="6">NTE family protein</fullName>
    </submittedName>
</protein>
<feature type="short sequence motif" description="GXSXG" evidence="4">
    <location>
        <begin position="38"/>
        <end position="42"/>
    </location>
</feature>
<name>A0A286GQF4_9ACTN</name>
<evidence type="ECO:0000256" key="1">
    <source>
        <dbReference type="ARBA" id="ARBA00022801"/>
    </source>
</evidence>
<feature type="short sequence motif" description="GXGXXG" evidence="4">
    <location>
        <begin position="11"/>
        <end position="16"/>
    </location>
</feature>
<evidence type="ECO:0000313" key="7">
    <source>
        <dbReference type="Proteomes" id="UP000219482"/>
    </source>
</evidence>
<evidence type="ECO:0000256" key="4">
    <source>
        <dbReference type="PROSITE-ProRule" id="PRU01161"/>
    </source>
</evidence>
<evidence type="ECO:0000256" key="3">
    <source>
        <dbReference type="ARBA" id="ARBA00023098"/>
    </source>
</evidence>
<dbReference type="RefSeq" id="WP_097183383.1">
    <property type="nucleotide sequence ID" value="NZ_OCNK01000002.1"/>
</dbReference>
<feature type="domain" description="PNPLA" evidence="5">
    <location>
        <begin position="7"/>
        <end position="177"/>
    </location>
</feature>
<dbReference type="EMBL" id="OCNK01000002">
    <property type="protein sequence ID" value="SOD97750.1"/>
    <property type="molecule type" value="Genomic_DNA"/>
</dbReference>
<dbReference type="GO" id="GO:0016787">
    <property type="term" value="F:hydrolase activity"/>
    <property type="evidence" value="ECO:0007669"/>
    <property type="project" value="UniProtKB-UniRule"/>
</dbReference>
<keyword evidence="7" id="KW-1185">Reference proteome</keyword>
<evidence type="ECO:0000256" key="2">
    <source>
        <dbReference type="ARBA" id="ARBA00022963"/>
    </source>
</evidence>
<organism evidence="6 7">
    <name type="scientific">Blastococcus haudaquaticus</name>
    <dbReference type="NCBI Taxonomy" id="1938745"/>
    <lineage>
        <taxon>Bacteria</taxon>
        <taxon>Bacillati</taxon>
        <taxon>Actinomycetota</taxon>
        <taxon>Actinomycetes</taxon>
        <taxon>Geodermatophilales</taxon>
        <taxon>Geodermatophilaceae</taxon>
        <taxon>Blastococcus</taxon>
    </lineage>
</organism>
<dbReference type="Gene3D" id="3.40.1090.10">
    <property type="entry name" value="Cytosolic phospholipase A2 catalytic domain"/>
    <property type="match status" value="2"/>
</dbReference>
<dbReference type="InterPro" id="IPR050301">
    <property type="entry name" value="NTE"/>
</dbReference>